<dbReference type="RefSeq" id="WP_316000647.1">
    <property type="nucleotide sequence ID" value="NZ_JAWDIU010000001.1"/>
</dbReference>
<accession>A0ABU3RSA2</accession>
<sequence>MTAEWIELRGVNTHNKGAHLMMIAVANRLQGRAKLTVSPNGSDFDDRGALGFHQTLLLNQLPAVSGAVGGLIPGSVKDAFGLVASKDVGGVLDAAGFAYSDSFSIQRSKREAKISAAWKKRGVPRVFLPQAFGPFTNPEQAKWTRELLDGAALVYARDRQSLDYVTALGAKTEVRLAPDFTIGLKPGSIPSPLTGEFGAIVPNAKMLSHTKLSLEEYTQFLADGAAEFRAQGLRAVVVVHEHNDRALAKALSERSEVEIFESPDPLVLKRVLSDARIVVASRFHALVSALSSRTPVVALGWSHKYAELLEDFGAGAWMTDGSDAIAARIRRTLTDTETAARLDARVPELLAQNERMWTEVESVLGIRS</sequence>
<comment type="caution">
    <text evidence="2">The sequence shown here is derived from an EMBL/GenBank/DDBJ whole genome shotgun (WGS) entry which is preliminary data.</text>
</comment>
<dbReference type="Pfam" id="PF04230">
    <property type="entry name" value="PS_pyruv_trans"/>
    <property type="match status" value="1"/>
</dbReference>
<dbReference type="Gene3D" id="3.40.50.2000">
    <property type="entry name" value="Glycogen Phosphorylase B"/>
    <property type="match status" value="1"/>
</dbReference>
<evidence type="ECO:0000313" key="3">
    <source>
        <dbReference type="Proteomes" id="UP001256673"/>
    </source>
</evidence>
<reference evidence="2 3" key="1">
    <citation type="submission" date="2023-09" db="EMBL/GenBank/DDBJ databases">
        <title>Microbacterium fusihabitans sp. nov., Microbacterium phycihabitans sp. nov., and Microbacterium cervinum sp. nov., isolated from dried seaweeds of beach.</title>
        <authorList>
            <person name="Lee S.D."/>
        </authorList>
    </citation>
    <scope>NUCLEOTIDE SEQUENCE [LARGE SCALE GENOMIC DNA]</scope>
    <source>
        <strain evidence="2 3">KSW2-21</strain>
    </source>
</reference>
<dbReference type="EMBL" id="JAWDIU010000001">
    <property type="protein sequence ID" value="MDU0325770.1"/>
    <property type="molecule type" value="Genomic_DNA"/>
</dbReference>
<dbReference type="InterPro" id="IPR007345">
    <property type="entry name" value="Polysacch_pyruvyl_Trfase"/>
</dbReference>
<gene>
    <name evidence="2" type="ORF">RWH43_03260</name>
</gene>
<dbReference type="PANTHER" id="PTHR36836">
    <property type="entry name" value="COLANIC ACID BIOSYNTHESIS PROTEIN WCAK"/>
    <property type="match status" value="1"/>
</dbReference>
<organism evidence="2 3">
    <name type="scientific">Microbacterium algihabitans</name>
    <dbReference type="NCBI Taxonomy" id="3075992"/>
    <lineage>
        <taxon>Bacteria</taxon>
        <taxon>Bacillati</taxon>
        <taxon>Actinomycetota</taxon>
        <taxon>Actinomycetes</taxon>
        <taxon>Micrococcales</taxon>
        <taxon>Microbacteriaceae</taxon>
        <taxon>Microbacterium</taxon>
    </lineage>
</organism>
<keyword evidence="3" id="KW-1185">Reference proteome</keyword>
<evidence type="ECO:0000259" key="1">
    <source>
        <dbReference type="Pfam" id="PF04230"/>
    </source>
</evidence>
<evidence type="ECO:0000313" key="2">
    <source>
        <dbReference type="EMBL" id="MDU0325770.1"/>
    </source>
</evidence>
<keyword evidence="2" id="KW-0808">Transferase</keyword>
<protein>
    <submittedName>
        <fullName evidence="2">Polysaccharide pyruvyl transferase family protein</fullName>
    </submittedName>
</protein>
<dbReference type="GO" id="GO:0016740">
    <property type="term" value="F:transferase activity"/>
    <property type="evidence" value="ECO:0007669"/>
    <property type="project" value="UniProtKB-KW"/>
</dbReference>
<dbReference type="Proteomes" id="UP001256673">
    <property type="component" value="Unassembled WGS sequence"/>
</dbReference>
<dbReference type="PANTHER" id="PTHR36836:SF1">
    <property type="entry name" value="COLANIC ACID BIOSYNTHESIS PROTEIN WCAK"/>
    <property type="match status" value="1"/>
</dbReference>
<feature type="domain" description="Polysaccharide pyruvyl transferase" evidence="1">
    <location>
        <begin position="101"/>
        <end position="303"/>
    </location>
</feature>
<dbReference type="SUPFAM" id="SSF53756">
    <property type="entry name" value="UDP-Glycosyltransferase/glycogen phosphorylase"/>
    <property type="match status" value="1"/>
</dbReference>
<proteinExistence type="predicted"/>
<name>A0ABU3RSA2_9MICO</name>